<sequence>MIPPIGNTPTNAMLHDCKNGVWLSYSTWKHSFYSGNSFLLVILNGCSGLAVRSRLRGRRVPGSKSDSPEDPPCMAPIAGHAEAKCPPAGCLLEAGAQVPSLSSDHGSK</sequence>
<dbReference type="Proteomes" id="UP000499080">
    <property type="component" value="Unassembled WGS sequence"/>
</dbReference>
<proteinExistence type="predicted"/>
<keyword evidence="1" id="KW-1133">Transmembrane helix</keyword>
<accession>A0A4Y2UQ19</accession>
<reference evidence="2 3" key="1">
    <citation type="journal article" date="2019" name="Sci. Rep.">
        <title>Orb-weaving spider Araneus ventricosus genome elucidates the spidroin gene catalogue.</title>
        <authorList>
            <person name="Kono N."/>
            <person name="Nakamura H."/>
            <person name="Ohtoshi R."/>
            <person name="Moran D.A.P."/>
            <person name="Shinohara A."/>
            <person name="Yoshida Y."/>
            <person name="Fujiwara M."/>
            <person name="Mori M."/>
            <person name="Tomita M."/>
            <person name="Arakawa K."/>
        </authorList>
    </citation>
    <scope>NUCLEOTIDE SEQUENCE [LARGE SCALE GENOMIC DNA]</scope>
</reference>
<evidence type="ECO:0000256" key="1">
    <source>
        <dbReference type="SAM" id="Phobius"/>
    </source>
</evidence>
<keyword evidence="1" id="KW-0812">Transmembrane</keyword>
<protein>
    <submittedName>
        <fullName evidence="2">Uncharacterized protein</fullName>
    </submittedName>
</protein>
<name>A0A4Y2UQ19_ARAVE</name>
<dbReference type="AlphaFoldDB" id="A0A4Y2UQ19"/>
<evidence type="ECO:0000313" key="3">
    <source>
        <dbReference type="Proteomes" id="UP000499080"/>
    </source>
</evidence>
<feature type="transmembrane region" description="Helical" evidence="1">
    <location>
        <begin position="32"/>
        <end position="51"/>
    </location>
</feature>
<evidence type="ECO:0000313" key="2">
    <source>
        <dbReference type="EMBL" id="GBO14224.1"/>
    </source>
</evidence>
<keyword evidence="1" id="KW-0472">Membrane</keyword>
<gene>
    <name evidence="2" type="ORF">AVEN_146566_1</name>
</gene>
<organism evidence="2 3">
    <name type="scientific">Araneus ventricosus</name>
    <name type="common">Orbweaver spider</name>
    <name type="synonym">Epeira ventricosa</name>
    <dbReference type="NCBI Taxonomy" id="182803"/>
    <lineage>
        <taxon>Eukaryota</taxon>
        <taxon>Metazoa</taxon>
        <taxon>Ecdysozoa</taxon>
        <taxon>Arthropoda</taxon>
        <taxon>Chelicerata</taxon>
        <taxon>Arachnida</taxon>
        <taxon>Araneae</taxon>
        <taxon>Araneomorphae</taxon>
        <taxon>Entelegynae</taxon>
        <taxon>Araneoidea</taxon>
        <taxon>Araneidae</taxon>
        <taxon>Araneus</taxon>
    </lineage>
</organism>
<dbReference type="EMBL" id="BGPR01038382">
    <property type="protein sequence ID" value="GBO14224.1"/>
    <property type="molecule type" value="Genomic_DNA"/>
</dbReference>
<comment type="caution">
    <text evidence="2">The sequence shown here is derived from an EMBL/GenBank/DDBJ whole genome shotgun (WGS) entry which is preliminary data.</text>
</comment>
<keyword evidence="3" id="KW-1185">Reference proteome</keyword>